<evidence type="ECO:0000313" key="3">
    <source>
        <dbReference type="Proteomes" id="UP000494165"/>
    </source>
</evidence>
<keyword evidence="1" id="KW-0732">Signal</keyword>
<sequence>MEFFKLAALLAIVALAVADPLPSMEEEEDAEDVTSDNQATEPEWANFGKNCFIQNSEKIGLVQGEEHTLQAKLPVLDLDFVYWSIKKWQLDDGEFFEIQNDDSFEFIGVINNGDEEKDDYQVITTPFHYLFKNPGNLWQLQREPSGQYVIKHMNTELFLTLDSEKNVRLEQATPTKWSIICPQ</sequence>
<comment type="caution">
    <text evidence="2">The sequence shown here is derived from an EMBL/GenBank/DDBJ whole genome shotgun (WGS) entry which is preliminary data.</text>
</comment>
<feature type="signal peptide" evidence="1">
    <location>
        <begin position="1"/>
        <end position="18"/>
    </location>
</feature>
<gene>
    <name evidence="2" type="ORF">CLODIP_2_CD06717</name>
</gene>
<keyword evidence="3" id="KW-1185">Reference proteome</keyword>
<evidence type="ECO:0000256" key="1">
    <source>
        <dbReference type="SAM" id="SignalP"/>
    </source>
</evidence>
<feature type="chain" id="PRO_5035755136" evidence="1">
    <location>
        <begin position="19"/>
        <end position="183"/>
    </location>
</feature>
<dbReference type="EMBL" id="CADEPI010000019">
    <property type="protein sequence ID" value="CAB3365100.1"/>
    <property type="molecule type" value="Genomic_DNA"/>
</dbReference>
<evidence type="ECO:0000313" key="2">
    <source>
        <dbReference type="EMBL" id="CAB3365100.1"/>
    </source>
</evidence>
<proteinExistence type="predicted"/>
<protein>
    <submittedName>
        <fullName evidence="2">Uncharacterized protein</fullName>
    </submittedName>
</protein>
<organism evidence="2 3">
    <name type="scientific">Cloeon dipterum</name>
    <dbReference type="NCBI Taxonomy" id="197152"/>
    <lineage>
        <taxon>Eukaryota</taxon>
        <taxon>Metazoa</taxon>
        <taxon>Ecdysozoa</taxon>
        <taxon>Arthropoda</taxon>
        <taxon>Hexapoda</taxon>
        <taxon>Insecta</taxon>
        <taxon>Pterygota</taxon>
        <taxon>Palaeoptera</taxon>
        <taxon>Ephemeroptera</taxon>
        <taxon>Pisciforma</taxon>
        <taxon>Baetidae</taxon>
        <taxon>Cloeon</taxon>
    </lineage>
</organism>
<dbReference type="Proteomes" id="UP000494165">
    <property type="component" value="Unassembled WGS sequence"/>
</dbReference>
<reference evidence="2 3" key="1">
    <citation type="submission" date="2020-04" db="EMBL/GenBank/DDBJ databases">
        <authorList>
            <person name="Alioto T."/>
            <person name="Alioto T."/>
            <person name="Gomez Garrido J."/>
        </authorList>
    </citation>
    <scope>NUCLEOTIDE SEQUENCE [LARGE SCALE GENOMIC DNA]</scope>
</reference>
<accession>A0A8S1C8J7</accession>
<dbReference type="AlphaFoldDB" id="A0A8S1C8J7"/>
<name>A0A8S1C8J7_9INSE</name>